<feature type="transmembrane region" description="Helical" evidence="6">
    <location>
        <begin position="221"/>
        <end position="239"/>
    </location>
</feature>
<evidence type="ECO:0000313" key="10">
    <source>
        <dbReference type="Proteomes" id="UP001217485"/>
    </source>
</evidence>
<gene>
    <name evidence="9" type="ORF">POL72_41620</name>
</gene>
<sequence>MPAHVLTGCPNDARLLGQVTHVHTALTPLWWIPLLPMLGAVINALFGRALQRSAFGRGVSKRLHIGSFGVTLVAVGAMLGAFALGLASFVQLVGLAPGERALYSFAWQMIRIGSLDANFAFVMDPLSCLMTLIITGVGALIHVYAASYMEAEPAYWRFFTYLNLFVFSMLLLVLGDNFIVMFFGWEGVGLCSYLLIGFWYSDYKKASAGMKAFVVNRIGDWGFVCGLALLFWGLGARWLDDGRFLSDYRARFIAVAEEARGDHGASAGAHDGAGGKAGERRAQPLAGAKGYLTFTGHPGARVYLGIADAAQLASNPRPFGVSPFIRKEIDAGAHSVVIVPGDGAVIGGDGVEIAAIERMRVEPGKEIVVATVGSTVTFREIHDQLVIKDASGKAFLKDALESKTVWGGVALITLACLFLFVGAAGKSAQIPLHVWLPDAMAGPTPVSALIHAATMVTAGVYMVARLSFLFSLSPVAGGVIALIGASTALLAATIGFFQYDIKKVLAYSTVSQLGFMFIGVGVGAYWAAVFHLMTHAFFKACLFLGSGSVIHGMHAVEHDEAAAQDMRNMGGLRRVMPLTARTYQAACLAITAAPIPFFAGFWSKDEILWKAFGAENTGPIPGLLLYAMGLAAALGTSFYMWRSYFLTFEGPHARKEIETRVHESPPAITWVLAVLAVLSAFAGVVFGFSSHFVGGHGEPLLEAWLHPVFAHAEVSFRRHGLGLELALMALSVGGAIVAFSLARARYGARRSPRWVEEERRLPGFQLLSNKYYVDEIYDATVVRAALSLRLFFAEMDRWIVDGIVNGVAVLARAAAWVTGAIDRYLVDGVVNLVAEGTLSAGAKLRTLQTGRIQSYVYFLLGGVALFSIVHYFLR</sequence>
<dbReference type="EMBL" id="JAQNDK010000005">
    <property type="protein sequence ID" value="MDC0684295.1"/>
    <property type="molecule type" value="Genomic_DNA"/>
</dbReference>
<evidence type="ECO:0000256" key="3">
    <source>
        <dbReference type="ARBA" id="ARBA00022989"/>
    </source>
</evidence>
<keyword evidence="4 6" id="KW-0472">Membrane</keyword>
<dbReference type="PANTHER" id="PTHR42829:SF2">
    <property type="entry name" value="NADH-UBIQUINONE OXIDOREDUCTASE CHAIN 5"/>
    <property type="match status" value="1"/>
</dbReference>
<keyword evidence="2 5" id="KW-0812">Transmembrane</keyword>
<comment type="subcellular location">
    <subcellularLocation>
        <location evidence="1">Endomembrane system</location>
        <topology evidence="1">Multi-pass membrane protein</topology>
    </subcellularLocation>
    <subcellularLocation>
        <location evidence="5">Membrane</location>
        <topology evidence="5">Multi-pass membrane protein</topology>
    </subcellularLocation>
</comment>
<accession>A0ABT5CEP1</accession>
<dbReference type="NCBIfam" id="TIGR01974">
    <property type="entry name" value="NDH_I_L"/>
    <property type="match status" value="1"/>
</dbReference>
<feature type="transmembrane region" description="Helical" evidence="6">
    <location>
        <begin position="725"/>
        <end position="744"/>
    </location>
</feature>
<dbReference type="EC" id="1.6.5.-" evidence="9"/>
<dbReference type="InterPro" id="IPR003945">
    <property type="entry name" value="NU5C-like"/>
</dbReference>
<dbReference type="InterPro" id="IPR001750">
    <property type="entry name" value="ND/Mrp_TM"/>
</dbReference>
<evidence type="ECO:0000256" key="4">
    <source>
        <dbReference type="ARBA" id="ARBA00023136"/>
    </source>
</evidence>
<comment type="caution">
    <text evidence="9">The sequence shown here is derived from an EMBL/GenBank/DDBJ whole genome shotgun (WGS) entry which is preliminary data.</text>
</comment>
<feature type="domain" description="NADH:quinone oxidoreductase/Mrp antiporter transmembrane" evidence="7">
    <location>
        <begin position="404"/>
        <end position="614"/>
    </location>
</feature>
<feature type="domain" description="NADH:quinone oxidoreductase/Mrp antiporter transmembrane" evidence="7">
    <location>
        <begin position="176"/>
        <end position="235"/>
    </location>
</feature>
<evidence type="ECO:0000259" key="8">
    <source>
        <dbReference type="Pfam" id="PF00662"/>
    </source>
</evidence>
<evidence type="ECO:0000256" key="2">
    <source>
        <dbReference type="ARBA" id="ARBA00022692"/>
    </source>
</evidence>
<dbReference type="PRINTS" id="PR01434">
    <property type="entry name" value="NADHDHGNASE5"/>
</dbReference>
<dbReference type="GO" id="GO:0016491">
    <property type="term" value="F:oxidoreductase activity"/>
    <property type="evidence" value="ECO:0007669"/>
    <property type="project" value="UniProtKB-KW"/>
</dbReference>
<protein>
    <submittedName>
        <fullName evidence="9">NADH-quinone oxidoreductase subunit L</fullName>
        <ecNumber evidence="9">1.6.5.-</ecNumber>
    </submittedName>
</protein>
<keyword evidence="9" id="KW-0560">Oxidoreductase</keyword>
<feature type="transmembrane region" description="Helical" evidence="6">
    <location>
        <begin position="68"/>
        <end position="90"/>
    </location>
</feature>
<feature type="transmembrane region" description="Helical" evidence="6">
    <location>
        <begin position="445"/>
        <end position="464"/>
    </location>
</feature>
<keyword evidence="3 6" id="KW-1133">Transmembrane helix</keyword>
<feature type="transmembrane region" description="Helical" evidence="6">
    <location>
        <begin position="405"/>
        <end position="425"/>
    </location>
</feature>
<feature type="transmembrane region" description="Helical" evidence="6">
    <location>
        <begin position="129"/>
        <end position="149"/>
    </location>
</feature>
<dbReference type="InterPro" id="IPR018393">
    <property type="entry name" value="NADHpl_OxRdtase_5_subgr"/>
</dbReference>
<feature type="domain" description="NADH-Ubiquinone oxidoreductase (complex I) chain 5 N-terminal" evidence="8">
    <location>
        <begin position="110"/>
        <end position="159"/>
    </location>
</feature>
<feature type="transmembrane region" description="Helical" evidence="6">
    <location>
        <begin position="623"/>
        <end position="646"/>
    </location>
</feature>
<dbReference type="Proteomes" id="UP001217485">
    <property type="component" value="Unassembled WGS sequence"/>
</dbReference>
<evidence type="ECO:0000256" key="1">
    <source>
        <dbReference type="ARBA" id="ARBA00004127"/>
    </source>
</evidence>
<feature type="transmembrane region" description="Helical" evidence="6">
    <location>
        <begin position="182"/>
        <end position="201"/>
    </location>
</feature>
<dbReference type="Gene3D" id="1.20.5.2700">
    <property type="match status" value="2"/>
</dbReference>
<organism evidence="9 10">
    <name type="scientific">Sorangium atrum</name>
    <dbReference type="NCBI Taxonomy" id="2995308"/>
    <lineage>
        <taxon>Bacteria</taxon>
        <taxon>Pseudomonadati</taxon>
        <taxon>Myxococcota</taxon>
        <taxon>Polyangia</taxon>
        <taxon>Polyangiales</taxon>
        <taxon>Polyangiaceae</taxon>
        <taxon>Sorangium</taxon>
    </lineage>
</organism>
<feature type="transmembrane region" description="Helical" evidence="6">
    <location>
        <begin position="29"/>
        <end position="47"/>
    </location>
</feature>
<evidence type="ECO:0000313" key="9">
    <source>
        <dbReference type="EMBL" id="MDC0684295.1"/>
    </source>
</evidence>
<evidence type="ECO:0000256" key="5">
    <source>
        <dbReference type="RuleBase" id="RU000320"/>
    </source>
</evidence>
<reference evidence="9 10" key="1">
    <citation type="submission" date="2023-01" db="EMBL/GenBank/DDBJ databases">
        <title>Minimal conservation of predation-associated metabolite biosynthetic gene clusters underscores biosynthetic potential of Myxococcota including descriptions for ten novel species: Archangium lansinium sp. nov., Myxococcus landrumus sp. nov., Nannocystis bai.</title>
        <authorList>
            <person name="Ahearne A."/>
            <person name="Stevens C."/>
            <person name="Dowd S."/>
        </authorList>
    </citation>
    <scope>NUCLEOTIDE SEQUENCE [LARGE SCALE GENOMIC DNA]</scope>
    <source>
        <strain evidence="9 10">WIWO2</strain>
    </source>
</reference>
<feature type="transmembrane region" description="Helical" evidence="6">
    <location>
        <begin position="667"/>
        <end position="688"/>
    </location>
</feature>
<feature type="transmembrane region" description="Helical" evidence="6">
    <location>
        <begin position="505"/>
        <end position="529"/>
    </location>
</feature>
<evidence type="ECO:0000256" key="6">
    <source>
        <dbReference type="SAM" id="Phobius"/>
    </source>
</evidence>
<proteinExistence type="predicted"/>
<feature type="transmembrane region" description="Helical" evidence="6">
    <location>
        <begin position="855"/>
        <end position="873"/>
    </location>
</feature>
<keyword evidence="10" id="KW-1185">Reference proteome</keyword>
<dbReference type="InterPro" id="IPR001516">
    <property type="entry name" value="Proton_antipo_N"/>
</dbReference>
<name>A0ABT5CEP1_9BACT</name>
<evidence type="ECO:0000259" key="7">
    <source>
        <dbReference type="Pfam" id="PF00361"/>
    </source>
</evidence>
<dbReference type="Pfam" id="PF00361">
    <property type="entry name" value="Proton_antipo_M"/>
    <property type="match status" value="2"/>
</dbReference>
<dbReference type="PANTHER" id="PTHR42829">
    <property type="entry name" value="NADH-UBIQUINONE OXIDOREDUCTASE CHAIN 5"/>
    <property type="match status" value="1"/>
</dbReference>
<feature type="transmembrane region" description="Helical" evidence="6">
    <location>
        <begin position="583"/>
        <end position="603"/>
    </location>
</feature>
<dbReference type="Pfam" id="PF00662">
    <property type="entry name" value="Proton_antipo_N"/>
    <property type="match status" value="1"/>
</dbReference>
<dbReference type="RefSeq" id="WP_272102417.1">
    <property type="nucleotide sequence ID" value="NZ_JAQNDK010000005.1"/>
</dbReference>
<feature type="transmembrane region" description="Helical" evidence="6">
    <location>
        <begin position="476"/>
        <end position="499"/>
    </location>
</feature>
<feature type="transmembrane region" description="Helical" evidence="6">
    <location>
        <begin position="155"/>
        <end position="175"/>
    </location>
</feature>